<evidence type="ECO:0000256" key="1">
    <source>
        <dbReference type="ARBA" id="ARBA00004123"/>
    </source>
</evidence>
<comment type="caution">
    <text evidence="10">The sequence shown here is derived from an EMBL/GenBank/DDBJ whole genome shotgun (WGS) entry which is preliminary data.</text>
</comment>
<dbReference type="GO" id="GO:0008168">
    <property type="term" value="F:methyltransferase activity"/>
    <property type="evidence" value="ECO:0007669"/>
    <property type="project" value="UniProtKB-KW"/>
</dbReference>
<evidence type="ECO:0000313" key="10">
    <source>
        <dbReference type="EMBL" id="TMW88304.1"/>
    </source>
</evidence>
<sequence>MILCVPDFSSQPNCETRKWIVLGETRWYGGARVRCRCGAANCSLFLGAESQGFKGCNHVWEEGDNRYIVDNIPLYDTTDDDESTPAISGTSGGNKHTKVLNDGEGSMLNLEPTHSATKKKSQRKPKDVTRCEQCPDAVREEMIRYVDQKKEEKRQALLQSDVSKDMEEGEASG</sequence>
<dbReference type="GO" id="GO:0005694">
    <property type="term" value="C:chromosome"/>
    <property type="evidence" value="ECO:0007669"/>
    <property type="project" value="UniProtKB-SubCell"/>
</dbReference>
<dbReference type="EMBL" id="RXGB01005187">
    <property type="protein sequence ID" value="TMW88304.1"/>
    <property type="molecule type" value="Genomic_DNA"/>
</dbReference>
<evidence type="ECO:0000256" key="5">
    <source>
        <dbReference type="ARBA" id="ARBA00022679"/>
    </source>
</evidence>
<feature type="region of interest" description="Disordered" evidence="8">
    <location>
        <begin position="150"/>
        <end position="173"/>
    </location>
</feature>
<dbReference type="GO" id="GO:0005634">
    <property type="term" value="C:nucleus"/>
    <property type="evidence" value="ECO:0007669"/>
    <property type="project" value="UniProtKB-SubCell"/>
</dbReference>
<evidence type="ECO:0000256" key="4">
    <source>
        <dbReference type="ARBA" id="ARBA00022603"/>
    </source>
</evidence>
<dbReference type="PROSITE" id="PS50868">
    <property type="entry name" value="POST_SET"/>
    <property type="match status" value="1"/>
</dbReference>
<dbReference type="AlphaFoldDB" id="A0A6N2B328"/>
<evidence type="ECO:0000256" key="7">
    <source>
        <dbReference type="ARBA" id="ARBA00023242"/>
    </source>
</evidence>
<keyword evidence="6" id="KW-0949">S-adenosyl-L-methionine</keyword>
<dbReference type="GO" id="GO:0032259">
    <property type="term" value="P:methylation"/>
    <property type="evidence" value="ECO:0007669"/>
    <property type="project" value="UniProtKB-KW"/>
</dbReference>
<proteinExistence type="predicted"/>
<accession>A0A6N2B328</accession>
<name>A0A6N2B328_SOLCI</name>
<evidence type="ECO:0000256" key="6">
    <source>
        <dbReference type="ARBA" id="ARBA00022691"/>
    </source>
</evidence>
<dbReference type="InterPro" id="IPR003616">
    <property type="entry name" value="Post-SET_dom"/>
</dbReference>
<dbReference type="PANTHER" id="PTHR22884">
    <property type="entry name" value="SET DOMAIN PROTEINS"/>
    <property type="match status" value="1"/>
</dbReference>
<keyword evidence="4" id="KW-0489">Methyltransferase</keyword>
<keyword evidence="7" id="KW-0539">Nucleus</keyword>
<comment type="subcellular location">
    <subcellularLocation>
        <location evidence="2">Chromosome</location>
    </subcellularLocation>
    <subcellularLocation>
        <location evidence="1">Nucleus</location>
    </subcellularLocation>
</comment>
<dbReference type="InterPro" id="IPR050777">
    <property type="entry name" value="SET2_Histone-Lys_MeTrsfase"/>
</dbReference>
<keyword evidence="3" id="KW-0158">Chromosome</keyword>
<feature type="domain" description="Post-SET" evidence="9">
    <location>
        <begin position="31"/>
        <end position="47"/>
    </location>
</feature>
<gene>
    <name evidence="10" type="ORF">EJD97_018733</name>
</gene>
<evidence type="ECO:0000256" key="3">
    <source>
        <dbReference type="ARBA" id="ARBA00022454"/>
    </source>
</evidence>
<reference evidence="10" key="1">
    <citation type="submission" date="2019-05" db="EMBL/GenBank/DDBJ databases">
        <title>The de novo reference genome and transcriptome assemblies of the wild tomato species Solanum chilense.</title>
        <authorList>
            <person name="Stam R."/>
            <person name="Nosenko T."/>
            <person name="Hoerger A.C."/>
            <person name="Stephan W."/>
            <person name="Seidel M.A."/>
            <person name="Kuhn J.M.M."/>
            <person name="Haberer G."/>
            <person name="Tellier A."/>
        </authorList>
    </citation>
    <scope>NUCLEOTIDE SEQUENCE</scope>
    <source>
        <tissue evidence="10">Mature leaves</tissue>
    </source>
</reference>
<feature type="region of interest" description="Disordered" evidence="8">
    <location>
        <begin position="80"/>
        <end position="131"/>
    </location>
</feature>
<organism evidence="10">
    <name type="scientific">Solanum chilense</name>
    <name type="common">Tomato</name>
    <name type="synonym">Lycopersicon chilense</name>
    <dbReference type="NCBI Taxonomy" id="4083"/>
    <lineage>
        <taxon>Eukaryota</taxon>
        <taxon>Viridiplantae</taxon>
        <taxon>Streptophyta</taxon>
        <taxon>Embryophyta</taxon>
        <taxon>Tracheophyta</taxon>
        <taxon>Spermatophyta</taxon>
        <taxon>Magnoliopsida</taxon>
        <taxon>eudicotyledons</taxon>
        <taxon>Gunneridae</taxon>
        <taxon>Pentapetalae</taxon>
        <taxon>asterids</taxon>
        <taxon>lamiids</taxon>
        <taxon>Solanales</taxon>
        <taxon>Solanaceae</taxon>
        <taxon>Solanoideae</taxon>
        <taxon>Solaneae</taxon>
        <taxon>Solanum</taxon>
        <taxon>Solanum subgen. Lycopersicon</taxon>
    </lineage>
</organism>
<protein>
    <recommendedName>
        <fullName evidence="9">Post-SET domain-containing protein</fullName>
    </recommendedName>
</protein>
<evidence type="ECO:0000259" key="9">
    <source>
        <dbReference type="PROSITE" id="PS50868"/>
    </source>
</evidence>
<keyword evidence="5" id="KW-0808">Transferase</keyword>
<evidence type="ECO:0000256" key="2">
    <source>
        <dbReference type="ARBA" id="ARBA00004286"/>
    </source>
</evidence>
<evidence type="ECO:0000256" key="8">
    <source>
        <dbReference type="SAM" id="MobiDB-lite"/>
    </source>
</evidence>